<reference evidence="3" key="1">
    <citation type="journal article" date="2011" name="PLoS Genet.">
        <title>Genomic analysis of the necrotrophic fungal pathogens Sclerotinia sclerotiorum and Botrytis cinerea.</title>
        <authorList>
            <person name="Amselem J."/>
            <person name="Cuomo C.A."/>
            <person name="van Kan J.A."/>
            <person name="Viaud M."/>
            <person name="Benito E.P."/>
            <person name="Couloux A."/>
            <person name="Coutinho P.M."/>
            <person name="de Vries R.P."/>
            <person name="Dyer P.S."/>
            <person name="Fillinger S."/>
            <person name="Fournier E."/>
            <person name="Gout L."/>
            <person name="Hahn M."/>
            <person name="Kohn L."/>
            <person name="Lapalu N."/>
            <person name="Plummer K.M."/>
            <person name="Pradier J.M."/>
            <person name="Quevillon E."/>
            <person name="Sharon A."/>
            <person name="Simon A."/>
            <person name="ten Have A."/>
            <person name="Tudzynski B."/>
            <person name="Tudzynski P."/>
            <person name="Wincker P."/>
            <person name="Andrew M."/>
            <person name="Anthouard V."/>
            <person name="Beever R.E."/>
            <person name="Beffa R."/>
            <person name="Benoit I."/>
            <person name="Bouzid O."/>
            <person name="Brault B."/>
            <person name="Chen Z."/>
            <person name="Choquer M."/>
            <person name="Collemare J."/>
            <person name="Cotton P."/>
            <person name="Danchin E.G."/>
            <person name="Da Silva C."/>
            <person name="Gautier A."/>
            <person name="Giraud C."/>
            <person name="Giraud T."/>
            <person name="Gonzalez C."/>
            <person name="Grossetete S."/>
            <person name="Guldener U."/>
            <person name="Henrissat B."/>
            <person name="Howlett B.J."/>
            <person name="Kodira C."/>
            <person name="Kretschmer M."/>
            <person name="Lappartient A."/>
            <person name="Leroch M."/>
            <person name="Levis C."/>
            <person name="Mauceli E."/>
            <person name="Neuveglise C."/>
            <person name="Oeser B."/>
            <person name="Pearson M."/>
            <person name="Poulain J."/>
            <person name="Poussereau N."/>
            <person name="Quesneville H."/>
            <person name="Rascle C."/>
            <person name="Schumacher J."/>
            <person name="Segurens B."/>
            <person name="Sexton A."/>
            <person name="Silva E."/>
            <person name="Sirven C."/>
            <person name="Soanes D.M."/>
            <person name="Talbot N.J."/>
            <person name="Templeton M."/>
            <person name="Yandava C."/>
            <person name="Yarden O."/>
            <person name="Zeng Q."/>
            <person name="Rollins J.A."/>
            <person name="Lebrun M.H."/>
            <person name="Dickman M."/>
        </authorList>
    </citation>
    <scope>NUCLEOTIDE SEQUENCE [LARGE SCALE GENOMIC DNA]</scope>
    <source>
        <strain evidence="3">T4</strain>
    </source>
</reference>
<dbReference type="AlphaFoldDB" id="G2YXG3"/>
<evidence type="ECO:0000313" key="3">
    <source>
        <dbReference type="Proteomes" id="UP000008177"/>
    </source>
</evidence>
<proteinExistence type="predicted"/>
<evidence type="ECO:0000256" key="1">
    <source>
        <dbReference type="SAM" id="MobiDB-lite"/>
    </source>
</evidence>
<dbReference type="Proteomes" id="UP000008177">
    <property type="component" value="Unplaced contigs"/>
</dbReference>
<dbReference type="InParanoid" id="G2YXG3"/>
<organism evidence="2 3">
    <name type="scientific">Botryotinia fuckeliana (strain T4)</name>
    <name type="common">Noble rot fungus</name>
    <name type="synonym">Botrytis cinerea</name>
    <dbReference type="NCBI Taxonomy" id="999810"/>
    <lineage>
        <taxon>Eukaryota</taxon>
        <taxon>Fungi</taxon>
        <taxon>Dikarya</taxon>
        <taxon>Ascomycota</taxon>
        <taxon>Pezizomycotina</taxon>
        <taxon>Leotiomycetes</taxon>
        <taxon>Helotiales</taxon>
        <taxon>Sclerotiniaceae</taxon>
        <taxon>Botrytis</taxon>
    </lineage>
</organism>
<name>G2YXG3_BOTF4</name>
<sequence>MSQLGGTEAETGGWTPAPSNADLAQDNAEADSINGNLRCSIKRSMAFKWHCLISGLKIRQMLDWMIDNEPPSTLEPLQLLLNGQIVKTLETSYAFKSTCRLSN</sequence>
<dbReference type="HOGENOM" id="CLU_2263341_0_0_1"/>
<feature type="region of interest" description="Disordered" evidence="1">
    <location>
        <begin position="1"/>
        <end position="27"/>
    </location>
</feature>
<evidence type="ECO:0000313" key="2">
    <source>
        <dbReference type="EMBL" id="CCD56134.1"/>
    </source>
</evidence>
<dbReference type="EMBL" id="FQ790359">
    <property type="protein sequence ID" value="CCD56134.1"/>
    <property type="molecule type" value="Genomic_DNA"/>
</dbReference>
<gene>
    <name evidence="2" type="ORF">BofuT4_P147440.1</name>
</gene>
<accession>G2YXG3</accession>
<protein>
    <submittedName>
        <fullName evidence="2">Uncharacterized protein</fullName>
    </submittedName>
</protein>